<keyword evidence="2" id="KW-0812">Transmembrane</keyword>
<dbReference type="EMBL" id="CP147982">
    <property type="protein sequence ID" value="WXK80005.1"/>
    <property type="molecule type" value="Genomic_DNA"/>
</dbReference>
<organism evidence="3 4">
    <name type="scientific">Streptomyces sirii</name>
    <dbReference type="NCBI Taxonomy" id="3127701"/>
    <lineage>
        <taxon>Bacteria</taxon>
        <taxon>Bacillati</taxon>
        <taxon>Actinomycetota</taxon>
        <taxon>Actinomycetes</taxon>
        <taxon>Kitasatosporales</taxon>
        <taxon>Streptomycetaceae</taxon>
        <taxon>Streptomyces</taxon>
    </lineage>
</organism>
<keyword evidence="2" id="KW-1133">Transmembrane helix</keyword>
<sequence>MPGYTSARPTGGTSTYEDRTSTYEDGASTYEDGARAASGARRLGRRRARRTAGLGATALALCFVLAACASEGGGTDRASGSGSSSPGTSTSSAPPPKPSVAPDAYRKALAHTLVPLDNALRAVDRAHEGGSLEAALDAAATKADAAADALQTTRTPDDAGSGNSQLATALRALGQDLKSARGQGGRCATSPRVELGTAQSPKSVEEATRALGALGYDAALRLPRTERAKHRRLANGAFLRDGSRGGLGRLTINNGTGTDAVVTLTRGRRTAFSVYVRQGSNTTIRSVDSGSYTVYFTTGEDWNGAKSSFTRECGFEKFDDKANFRTVRVSGGTQYTVLTFTLNKVLGGNASTSTVPPGEFPS</sequence>
<keyword evidence="2" id="KW-0472">Membrane</keyword>
<gene>
    <name evidence="3" type="ORF">WAB15_30655</name>
</gene>
<accession>A0ABZ2QVH4</accession>
<protein>
    <recommendedName>
        <fullName evidence="5">Lipoprotein</fullName>
    </recommendedName>
</protein>
<feature type="region of interest" description="Disordered" evidence="1">
    <location>
        <begin position="73"/>
        <end position="102"/>
    </location>
</feature>
<evidence type="ECO:0008006" key="5">
    <source>
        <dbReference type="Google" id="ProtNLM"/>
    </source>
</evidence>
<proteinExistence type="predicted"/>
<evidence type="ECO:0000313" key="3">
    <source>
        <dbReference type="EMBL" id="WXK80005.1"/>
    </source>
</evidence>
<evidence type="ECO:0000313" key="4">
    <source>
        <dbReference type="Proteomes" id="UP001626628"/>
    </source>
</evidence>
<feature type="region of interest" description="Disordered" evidence="1">
    <location>
        <begin position="181"/>
        <end position="201"/>
    </location>
</feature>
<dbReference type="Proteomes" id="UP001626628">
    <property type="component" value="Chromosome"/>
</dbReference>
<feature type="compositionally biased region" description="Low complexity" evidence="1">
    <location>
        <begin position="76"/>
        <end position="92"/>
    </location>
</feature>
<feature type="transmembrane region" description="Helical" evidence="2">
    <location>
        <begin position="51"/>
        <end position="67"/>
    </location>
</feature>
<feature type="region of interest" description="Disordered" evidence="1">
    <location>
        <begin position="1"/>
        <end position="46"/>
    </location>
</feature>
<evidence type="ECO:0000256" key="1">
    <source>
        <dbReference type="SAM" id="MobiDB-lite"/>
    </source>
</evidence>
<reference evidence="3 4" key="1">
    <citation type="submission" date="2024-03" db="EMBL/GenBank/DDBJ databases">
        <title>The complete genome of Streptomyces sirii sp.nov.</title>
        <authorList>
            <person name="Zakalyukina Y.V."/>
            <person name="Belik A.R."/>
            <person name="Biryukov M.V."/>
            <person name="Baturina O.A."/>
            <person name="Kabilov M.R."/>
        </authorList>
    </citation>
    <scope>NUCLEOTIDE SEQUENCE [LARGE SCALE GENOMIC DNA]</scope>
    <source>
        <strain evidence="3 4">BP-8</strain>
    </source>
</reference>
<evidence type="ECO:0000256" key="2">
    <source>
        <dbReference type="SAM" id="Phobius"/>
    </source>
</evidence>
<dbReference type="RefSeq" id="WP_407288194.1">
    <property type="nucleotide sequence ID" value="NZ_CP147982.1"/>
</dbReference>
<keyword evidence="4" id="KW-1185">Reference proteome</keyword>
<name>A0ABZ2QVH4_9ACTN</name>